<dbReference type="EMBL" id="PVTH01000003">
    <property type="protein sequence ID" value="PRY53645.1"/>
    <property type="molecule type" value="Genomic_DNA"/>
</dbReference>
<proteinExistence type="predicted"/>
<reference evidence="2 3" key="1">
    <citation type="submission" date="2018-03" db="EMBL/GenBank/DDBJ databases">
        <title>Genomic Encyclopedia of Type Strains, Phase III (KMG-III): the genomes of soil and plant-associated and newly described type strains.</title>
        <authorList>
            <person name="Whitman W."/>
        </authorList>
    </citation>
    <scope>NUCLEOTIDE SEQUENCE [LARGE SCALE GENOMIC DNA]</scope>
    <source>
        <strain evidence="2 3">CGMCC 1.9313</strain>
    </source>
</reference>
<keyword evidence="3" id="KW-1185">Reference proteome</keyword>
<accession>A0A2T0U6V4</accession>
<dbReference type="AlphaFoldDB" id="A0A2T0U6V4"/>
<gene>
    <name evidence="2" type="ORF">B0I27_103115</name>
</gene>
<comment type="caution">
    <text evidence="2">The sequence shown here is derived from an EMBL/GenBank/DDBJ whole genome shotgun (WGS) entry which is preliminary data.</text>
</comment>
<feature type="domain" description="SprT-like" evidence="1">
    <location>
        <begin position="35"/>
        <end position="102"/>
    </location>
</feature>
<name>A0A2T0U6V4_9SPHI</name>
<evidence type="ECO:0000259" key="1">
    <source>
        <dbReference type="Pfam" id="PF10263"/>
    </source>
</evidence>
<dbReference type="InterPro" id="IPR006640">
    <property type="entry name" value="SprT-like_domain"/>
</dbReference>
<organism evidence="2 3">
    <name type="scientific">Arcticibacter pallidicorallinus</name>
    <dbReference type="NCBI Taxonomy" id="1259464"/>
    <lineage>
        <taxon>Bacteria</taxon>
        <taxon>Pseudomonadati</taxon>
        <taxon>Bacteroidota</taxon>
        <taxon>Sphingobacteriia</taxon>
        <taxon>Sphingobacteriales</taxon>
        <taxon>Sphingobacteriaceae</taxon>
        <taxon>Arcticibacter</taxon>
    </lineage>
</organism>
<dbReference type="OrthoDB" id="267364at2"/>
<dbReference type="RefSeq" id="WP_106292247.1">
    <property type="nucleotide sequence ID" value="NZ_PVTH01000003.1"/>
</dbReference>
<sequence length="205" mass="23875">MNKAQRLSDYLPEAAAKIVAQWIDEYCCDFKVAGKRSTKLGDYRPPHKGLNHRISVNYNLNPYAFLITTVHEFAHLQTWNEYKSSVKPHGQEWKNNFRKMMQPFLTMDIFPEDLKKEIYSYLINPSASSCTDVSLFRAIHSYNPPSLGNARAMLMENIPCNATFVIRNGRRFKKLEKVRKRYKCIEIATGRLYLFHPMAEIFEAG</sequence>
<evidence type="ECO:0000313" key="2">
    <source>
        <dbReference type="EMBL" id="PRY53645.1"/>
    </source>
</evidence>
<protein>
    <recommendedName>
        <fullName evidence="1">SprT-like domain-containing protein</fullName>
    </recommendedName>
</protein>
<dbReference type="Proteomes" id="UP000238034">
    <property type="component" value="Unassembled WGS sequence"/>
</dbReference>
<evidence type="ECO:0000313" key="3">
    <source>
        <dbReference type="Proteomes" id="UP000238034"/>
    </source>
</evidence>
<dbReference type="Pfam" id="PF10263">
    <property type="entry name" value="SprT-like"/>
    <property type="match status" value="1"/>
</dbReference>